<accession>A0ABR3A2X4</accession>
<feature type="region of interest" description="Disordered" evidence="1">
    <location>
        <begin position="1"/>
        <end position="22"/>
    </location>
</feature>
<proteinExistence type="predicted"/>
<evidence type="ECO:0000256" key="1">
    <source>
        <dbReference type="SAM" id="MobiDB-lite"/>
    </source>
</evidence>
<organism evidence="2 3">
    <name type="scientific">Marasmius tenuissimus</name>
    <dbReference type="NCBI Taxonomy" id="585030"/>
    <lineage>
        <taxon>Eukaryota</taxon>
        <taxon>Fungi</taxon>
        <taxon>Dikarya</taxon>
        <taxon>Basidiomycota</taxon>
        <taxon>Agaricomycotina</taxon>
        <taxon>Agaricomycetes</taxon>
        <taxon>Agaricomycetidae</taxon>
        <taxon>Agaricales</taxon>
        <taxon>Marasmiineae</taxon>
        <taxon>Marasmiaceae</taxon>
        <taxon>Marasmius</taxon>
    </lineage>
</organism>
<evidence type="ECO:0000313" key="2">
    <source>
        <dbReference type="EMBL" id="KAL0067374.1"/>
    </source>
</evidence>
<evidence type="ECO:0000313" key="3">
    <source>
        <dbReference type="Proteomes" id="UP001437256"/>
    </source>
</evidence>
<comment type="caution">
    <text evidence="2">The sequence shown here is derived from an EMBL/GenBank/DDBJ whole genome shotgun (WGS) entry which is preliminary data.</text>
</comment>
<protein>
    <recommendedName>
        <fullName evidence="4">Arrestin-like N-terminal domain-containing protein</fullName>
    </recommendedName>
</protein>
<name>A0ABR3A2X4_9AGAR</name>
<gene>
    <name evidence="2" type="ORF">AAF712_005602</name>
</gene>
<evidence type="ECO:0008006" key="4">
    <source>
        <dbReference type="Google" id="ProtNLM"/>
    </source>
</evidence>
<dbReference type="EMBL" id="JBBXMP010000026">
    <property type="protein sequence ID" value="KAL0067374.1"/>
    <property type="molecule type" value="Genomic_DNA"/>
</dbReference>
<feature type="compositionally biased region" description="Low complexity" evidence="1">
    <location>
        <begin position="1"/>
        <end position="20"/>
    </location>
</feature>
<sequence length="360" mass="39877">MSLLPSYSSSCPLPDYSSDPAQDERRLVYQRRPQYDHGRDGIYLHKEDKVTLLLANQRQGTSLPEYGRRAIVSGSIILDDPHSIEEVKLELKCRVEFLTLAQGFLSREISRISHVLYDRQQAGDACPSSLPFSCVYPSAFRSGNASHPLPPTFDETLYEENAQYARVSHSLSVLVTKTRGRKAAALLGKNKHSLQPISCQLFLPSVGVFEMRETIPFHIQLVSSSATLSRLVQGGDQNHPPVKVTLGRQLILETDDRRFAVNFVLGKGKVSFSPGFTSSQDRHEGVLNFEGQVCLDSAKDEVPSFDSGMIAARDFIRVELAPKVASTATLFSTFKHAHVVKLVTDPWSDAPDPFGYGALL</sequence>
<dbReference type="Proteomes" id="UP001437256">
    <property type="component" value="Unassembled WGS sequence"/>
</dbReference>
<keyword evidence="3" id="KW-1185">Reference proteome</keyword>
<reference evidence="2 3" key="1">
    <citation type="submission" date="2024-05" db="EMBL/GenBank/DDBJ databases">
        <title>A draft genome resource for the thread blight pathogen Marasmius tenuissimus strain MS-2.</title>
        <authorList>
            <person name="Yulfo-Soto G.E."/>
            <person name="Baruah I.K."/>
            <person name="Amoako-Attah I."/>
            <person name="Bukari Y."/>
            <person name="Meinhardt L.W."/>
            <person name="Bailey B.A."/>
            <person name="Cohen S.P."/>
        </authorList>
    </citation>
    <scope>NUCLEOTIDE SEQUENCE [LARGE SCALE GENOMIC DNA]</scope>
    <source>
        <strain evidence="2 3">MS-2</strain>
    </source>
</reference>